<feature type="domain" description="Amino acid transporter transmembrane" evidence="7">
    <location>
        <begin position="35"/>
        <end position="190"/>
    </location>
</feature>
<reference evidence="8" key="1">
    <citation type="submission" date="2022-04" db="EMBL/GenBank/DDBJ databases">
        <title>A functionally conserved STORR gene fusion in Papaver species that diverged 16.8 million years ago.</title>
        <authorList>
            <person name="Catania T."/>
        </authorList>
    </citation>
    <scope>NUCLEOTIDE SEQUENCE</scope>
    <source>
        <strain evidence="8">S-188037</strain>
    </source>
</reference>
<feature type="transmembrane region" description="Helical" evidence="6">
    <location>
        <begin position="167"/>
        <end position="186"/>
    </location>
</feature>
<dbReference type="InterPro" id="IPR013057">
    <property type="entry name" value="AA_transpt_TM"/>
</dbReference>
<protein>
    <recommendedName>
        <fullName evidence="7">Amino acid transporter transmembrane domain-containing protein</fullName>
    </recommendedName>
</protein>
<keyword evidence="9" id="KW-1185">Reference proteome</keyword>
<evidence type="ECO:0000313" key="8">
    <source>
        <dbReference type="EMBL" id="KAI3908995.1"/>
    </source>
</evidence>
<dbReference type="PANTHER" id="PTHR22950">
    <property type="entry name" value="AMINO ACID TRANSPORTER"/>
    <property type="match status" value="1"/>
</dbReference>
<dbReference type="PANTHER" id="PTHR22950:SF323">
    <property type="entry name" value="AMINO ACID TRANSPORTER AVT6C"/>
    <property type="match status" value="1"/>
</dbReference>
<evidence type="ECO:0000256" key="3">
    <source>
        <dbReference type="ARBA" id="ARBA00022970"/>
    </source>
</evidence>
<evidence type="ECO:0000256" key="4">
    <source>
        <dbReference type="ARBA" id="ARBA00022989"/>
    </source>
</evidence>
<name>A0AAD4SKW0_9MAGN</name>
<dbReference type="EMBL" id="JAJJMB010010406">
    <property type="protein sequence ID" value="KAI3908995.1"/>
    <property type="molecule type" value="Genomic_DNA"/>
</dbReference>
<accession>A0AAD4SKW0</accession>
<comment type="caution">
    <text evidence="8">The sequence shown here is derived from an EMBL/GenBank/DDBJ whole genome shotgun (WGS) entry which is preliminary data.</text>
</comment>
<keyword evidence="5 6" id="KW-0472">Membrane</keyword>
<sequence>MAEEISSLLLPKSISARNEKDCTTLPVVFVEGNGSSYSGVVFNVTTSIIGGGIMSIPATLQVLGIVPALMLIVIVAIFSEISADFLLRFTVRNTTYAGLMRESFALAGSFLLQICVIITNLGCLIIYLIVIGDVLSGTGGKLEQGRSAHMGILLEWFGTHWWYSRKFSMLFIIVFVMLPLVLLKRIESLRQENDRKTPTSQRFIFFEAFHGIHPIRAELNKPSDMTSAIRISLVICIAIYSVVGISGYQLFGDSTMSDILSNFDENFSSSTNTWILTDILRLSYAIHLMLVFPILNFPLRVNIDELFFPTPKWPPLSTHQARFVLITCFLLLIVYVAAVVIPNIWYFFQFIGSTTSLCVAFIFPCAIVLRDYHGVATRRDKVLAVLMITLAVVASSIAIFSDVITII</sequence>
<feature type="transmembrane region" description="Helical" evidence="6">
    <location>
        <begin position="381"/>
        <end position="401"/>
    </location>
</feature>
<dbReference type="GO" id="GO:0015179">
    <property type="term" value="F:L-amino acid transmembrane transporter activity"/>
    <property type="evidence" value="ECO:0007669"/>
    <property type="project" value="TreeGrafter"/>
</dbReference>
<evidence type="ECO:0000256" key="1">
    <source>
        <dbReference type="ARBA" id="ARBA00004141"/>
    </source>
</evidence>
<evidence type="ECO:0000256" key="5">
    <source>
        <dbReference type="ARBA" id="ARBA00023136"/>
    </source>
</evidence>
<dbReference type="Proteomes" id="UP001202328">
    <property type="component" value="Unassembled WGS sequence"/>
</dbReference>
<evidence type="ECO:0000256" key="2">
    <source>
        <dbReference type="ARBA" id="ARBA00022692"/>
    </source>
</evidence>
<keyword evidence="4 6" id="KW-1133">Transmembrane helix</keyword>
<evidence type="ECO:0000259" key="7">
    <source>
        <dbReference type="Pfam" id="PF01490"/>
    </source>
</evidence>
<dbReference type="GO" id="GO:0031090">
    <property type="term" value="C:organelle membrane"/>
    <property type="evidence" value="ECO:0007669"/>
    <property type="project" value="UniProtKB-ARBA"/>
</dbReference>
<evidence type="ECO:0000256" key="6">
    <source>
        <dbReference type="SAM" id="Phobius"/>
    </source>
</evidence>
<feature type="transmembrane region" description="Helical" evidence="6">
    <location>
        <begin position="323"/>
        <end position="341"/>
    </location>
</feature>
<keyword evidence="3" id="KW-0813">Transport</keyword>
<gene>
    <name evidence="8" type="ORF">MKW98_008943</name>
</gene>
<feature type="transmembrane region" description="Helical" evidence="6">
    <location>
        <begin position="231"/>
        <end position="251"/>
    </location>
</feature>
<feature type="transmembrane region" description="Helical" evidence="6">
    <location>
        <begin position="347"/>
        <end position="369"/>
    </location>
</feature>
<feature type="transmembrane region" description="Helical" evidence="6">
    <location>
        <begin position="284"/>
        <end position="303"/>
    </location>
</feature>
<comment type="subcellular location">
    <subcellularLocation>
        <location evidence="1">Membrane</location>
        <topology evidence="1">Multi-pass membrane protein</topology>
    </subcellularLocation>
</comment>
<organism evidence="8 9">
    <name type="scientific">Papaver atlanticum</name>
    <dbReference type="NCBI Taxonomy" id="357466"/>
    <lineage>
        <taxon>Eukaryota</taxon>
        <taxon>Viridiplantae</taxon>
        <taxon>Streptophyta</taxon>
        <taxon>Embryophyta</taxon>
        <taxon>Tracheophyta</taxon>
        <taxon>Spermatophyta</taxon>
        <taxon>Magnoliopsida</taxon>
        <taxon>Ranunculales</taxon>
        <taxon>Papaveraceae</taxon>
        <taxon>Papaveroideae</taxon>
        <taxon>Papaver</taxon>
    </lineage>
</organism>
<proteinExistence type="predicted"/>
<keyword evidence="2 6" id="KW-0812">Transmembrane</keyword>
<dbReference type="Pfam" id="PF01490">
    <property type="entry name" value="Aa_trans"/>
    <property type="match status" value="2"/>
</dbReference>
<evidence type="ECO:0000313" key="9">
    <source>
        <dbReference type="Proteomes" id="UP001202328"/>
    </source>
</evidence>
<dbReference type="AlphaFoldDB" id="A0AAD4SKW0"/>
<feature type="transmembrane region" description="Helical" evidence="6">
    <location>
        <begin position="62"/>
        <end position="83"/>
    </location>
</feature>
<feature type="domain" description="Amino acid transporter transmembrane" evidence="7">
    <location>
        <begin position="206"/>
        <end position="400"/>
    </location>
</feature>
<feature type="transmembrane region" description="Helical" evidence="6">
    <location>
        <begin position="104"/>
        <end position="130"/>
    </location>
</feature>
<keyword evidence="3" id="KW-0029">Amino-acid transport</keyword>